<dbReference type="InterPro" id="IPR050790">
    <property type="entry name" value="ExbB/TolQ_transport"/>
</dbReference>
<keyword evidence="6 9" id="KW-1133">Transmembrane helix</keyword>
<gene>
    <name evidence="11" type="ORF">FJZ47_17335</name>
</gene>
<evidence type="ECO:0000313" key="11">
    <source>
        <dbReference type="EMBL" id="MBM3225544.1"/>
    </source>
</evidence>
<accession>A0A937W245</accession>
<keyword evidence="5 8" id="KW-0653">Protein transport</keyword>
<evidence type="ECO:0000313" key="12">
    <source>
        <dbReference type="Proteomes" id="UP000712673"/>
    </source>
</evidence>
<dbReference type="InterPro" id="IPR002898">
    <property type="entry name" value="MotA_ExbB_proton_chnl"/>
</dbReference>
<evidence type="ECO:0000256" key="1">
    <source>
        <dbReference type="ARBA" id="ARBA00004651"/>
    </source>
</evidence>
<reference evidence="11" key="1">
    <citation type="submission" date="2019-03" db="EMBL/GenBank/DDBJ databases">
        <title>Lake Tanganyika Metagenome-Assembled Genomes (MAGs).</title>
        <authorList>
            <person name="Tran P."/>
        </authorList>
    </citation>
    <scope>NUCLEOTIDE SEQUENCE</scope>
    <source>
        <strain evidence="11">K_DeepCast_65m_m2_066</strain>
    </source>
</reference>
<organism evidence="11 12">
    <name type="scientific">Tectimicrobiota bacterium</name>
    <dbReference type="NCBI Taxonomy" id="2528274"/>
    <lineage>
        <taxon>Bacteria</taxon>
        <taxon>Pseudomonadati</taxon>
        <taxon>Nitrospinota/Tectimicrobiota group</taxon>
        <taxon>Candidatus Tectimicrobiota</taxon>
    </lineage>
</organism>
<feature type="transmembrane region" description="Helical" evidence="9">
    <location>
        <begin position="70"/>
        <end position="90"/>
    </location>
</feature>
<keyword evidence="4 9" id="KW-0812">Transmembrane</keyword>
<evidence type="ECO:0000259" key="10">
    <source>
        <dbReference type="Pfam" id="PF01618"/>
    </source>
</evidence>
<evidence type="ECO:0000256" key="9">
    <source>
        <dbReference type="SAM" id="Phobius"/>
    </source>
</evidence>
<evidence type="ECO:0000256" key="4">
    <source>
        <dbReference type="ARBA" id="ARBA00022692"/>
    </source>
</evidence>
<comment type="caution">
    <text evidence="11">The sequence shown here is derived from an EMBL/GenBank/DDBJ whole genome shotgun (WGS) entry which is preliminary data.</text>
</comment>
<sequence>MSPATAMEAAAQAELRRVKAYLPILDTVITLAPLLGLLGTITGMISAFGIVSEAGLGQPNAITGGIAEALIATATGLFVAIMTLLPYNYFRSKVDRLTERMEEQATRLELFLCHRGA</sequence>
<evidence type="ECO:0000256" key="7">
    <source>
        <dbReference type="ARBA" id="ARBA00023136"/>
    </source>
</evidence>
<evidence type="ECO:0000256" key="5">
    <source>
        <dbReference type="ARBA" id="ARBA00022927"/>
    </source>
</evidence>
<dbReference type="GO" id="GO:0017038">
    <property type="term" value="P:protein import"/>
    <property type="evidence" value="ECO:0007669"/>
    <property type="project" value="TreeGrafter"/>
</dbReference>
<dbReference type="GO" id="GO:0005886">
    <property type="term" value="C:plasma membrane"/>
    <property type="evidence" value="ECO:0007669"/>
    <property type="project" value="UniProtKB-SubCell"/>
</dbReference>
<evidence type="ECO:0000256" key="2">
    <source>
        <dbReference type="ARBA" id="ARBA00022448"/>
    </source>
</evidence>
<comment type="subcellular location">
    <subcellularLocation>
        <location evidence="1">Cell membrane</location>
        <topology evidence="1">Multi-pass membrane protein</topology>
    </subcellularLocation>
    <subcellularLocation>
        <location evidence="8">Membrane</location>
        <topology evidence="8">Multi-pass membrane protein</topology>
    </subcellularLocation>
</comment>
<proteinExistence type="inferred from homology"/>
<protein>
    <submittedName>
        <fullName evidence="11">MotA/TolQ/ExbB proton channel family protein</fullName>
    </submittedName>
</protein>
<name>A0A937W245_UNCTE</name>
<evidence type="ECO:0000256" key="6">
    <source>
        <dbReference type="ARBA" id="ARBA00022989"/>
    </source>
</evidence>
<keyword evidence="2 8" id="KW-0813">Transport</keyword>
<keyword evidence="3" id="KW-1003">Cell membrane</keyword>
<dbReference type="AlphaFoldDB" id="A0A937W245"/>
<dbReference type="Proteomes" id="UP000712673">
    <property type="component" value="Unassembled WGS sequence"/>
</dbReference>
<keyword evidence="7 9" id="KW-0472">Membrane</keyword>
<dbReference type="PANTHER" id="PTHR30625:SF15">
    <property type="entry name" value="BIOPOLYMER TRANSPORT PROTEIN EXBB"/>
    <property type="match status" value="1"/>
</dbReference>
<feature type="transmembrane region" description="Helical" evidence="9">
    <location>
        <begin position="21"/>
        <end position="50"/>
    </location>
</feature>
<comment type="similarity">
    <text evidence="8">Belongs to the exbB/tolQ family.</text>
</comment>
<dbReference type="Pfam" id="PF01618">
    <property type="entry name" value="MotA_ExbB"/>
    <property type="match status" value="1"/>
</dbReference>
<dbReference type="EMBL" id="VGLS01000608">
    <property type="protein sequence ID" value="MBM3225544.1"/>
    <property type="molecule type" value="Genomic_DNA"/>
</dbReference>
<feature type="domain" description="MotA/TolQ/ExbB proton channel" evidence="10">
    <location>
        <begin position="5"/>
        <end position="103"/>
    </location>
</feature>
<evidence type="ECO:0000256" key="3">
    <source>
        <dbReference type="ARBA" id="ARBA00022475"/>
    </source>
</evidence>
<dbReference type="PANTHER" id="PTHR30625">
    <property type="entry name" value="PROTEIN TOLQ"/>
    <property type="match status" value="1"/>
</dbReference>
<evidence type="ECO:0000256" key="8">
    <source>
        <dbReference type="RuleBase" id="RU004057"/>
    </source>
</evidence>